<gene>
    <name evidence="1" type="ORF">DPMN_153930</name>
</gene>
<comment type="caution">
    <text evidence="1">The sequence shown here is derived from an EMBL/GenBank/DDBJ whole genome shotgun (WGS) entry which is preliminary data.</text>
</comment>
<accession>A0A9D4FQT9</accession>
<sequence>MAASIAALIDSLPNSENKLEVLADLKAVLGNTPIQSISSISANVSFSSVFECLSTDNG</sequence>
<dbReference type="Proteomes" id="UP000828390">
    <property type="component" value="Unassembled WGS sequence"/>
</dbReference>
<keyword evidence="2" id="KW-1185">Reference proteome</keyword>
<evidence type="ECO:0000313" key="1">
    <source>
        <dbReference type="EMBL" id="KAH3800297.1"/>
    </source>
</evidence>
<reference evidence="1" key="2">
    <citation type="submission" date="2020-11" db="EMBL/GenBank/DDBJ databases">
        <authorList>
            <person name="McCartney M.A."/>
            <person name="Auch B."/>
            <person name="Kono T."/>
            <person name="Mallez S."/>
            <person name="Becker A."/>
            <person name="Gohl D.M."/>
            <person name="Silverstein K.A.T."/>
            <person name="Koren S."/>
            <person name="Bechman K.B."/>
            <person name="Herman A."/>
            <person name="Abrahante J.E."/>
            <person name="Garbe J."/>
        </authorList>
    </citation>
    <scope>NUCLEOTIDE SEQUENCE</scope>
    <source>
        <strain evidence="1">Duluth1</strain>
        <tissue evidence="1">Whole animal</tissue>
    </source>
</reference>
<name>A0A9D4FQT9_DREPO</name>
<organism evidence="1 2">
    <name type="scientific">Dreissena polymorpha</name>
    <name type="common">Zebra mussel</name>
    <name type="synonym">Mytilus polymorpha</name>
    <dbReference type="NCBI Taxonomy" id="45954"/>
    <lineage>
        <taxon>Eukaryota</taxon>
        <taxon>Metazoa</taxon>
        <taxon>Spiralia</taxon>
        <taxon>Lophotrochozoa</taxon>
        <taxon>Mollusca</taxon>
        <taxon>Bivalvia</taxon>
        <taxon>Autobranchia</taxon>
        <taxon>Heteroconchia</taxon>
        <taxon>Euheterodonta</taxon>
        <taxon>Imparidentia</taxon>
        <taxon>Neoheterodontei</taxon>
        <taxon>Myida</taxon>
        <taxon>Dreissenoidea</taxon>
        <taxon>Dreissenidae</taxon>
        <taxon>Dreissena</taxon>
    </lineage>
</organism>
<evidence type="ECO:0000313" key="2">
    <source>
        <dbReference type="Proteomes" id="UP000828390"/>
    </source>
</evidence>
<dbReference type="EMBL" id="JAIWYP010000007">
    <property type="protein sequence ID" value="KAH3800297.1"/>
    <property type="molecule type" value="Genomic_DNA"/>
</dbReference>
<reference evidence="1" key="1">
    <citation type="journal article" date="2019" name="bioRxiv">
        <title>The Genome of the Zebra Mussel, Dreissena polymorpha: A Resource for Invasive Species Research.</title>
        <authorList>
            <person name="McCartney M.A."/>
            <person name="Auch B."/>
            <person name="Kono T."/>
            <person name="Mallez S."/>
            <person name="Zhang Y."/>
            <person name="Obille A."/>
            <person name="Becker A."/>
            <person name="Abrahante J.E."/>
            <person name="Garbe J."/>
            <person name="Badalamenti J.P."/>
            <person name="Herman A."/>
            <person name="Mangelson H."/>
            <person name="Liachko I."/>
            <person name="Sullivan S."/>
            <person name="Sone E.D."/>
            <person name="Koren S."/>
            <person name="Silverstein K.A.T."/>
            <person name="Beckman K.B."/>
            <person name="Gohl D.M."/>
        </authorList>
    </citation>
    <scope>NUCLEOTIDE SEQUENCE</scope>
    <source>
        <strain evidence="1">Duluth1</strain>
        <tissue evidence="1">Whole animal</tissue>
    </source>
</reference>
<protein>
    <submittedName>
        <fullName evidence="1">Uncharacterized protein</fullName>
    </submittedName>
</protein>
<dbReference type="AlphaFoldDB" id="A0A9D4FQT9"/>
<proteinExistence type="predicted"/>